<evidence type="ECO:0000313" key="3">
    <source>
        <dbReference type="Proteomes" id="UP000296049"/>
    </source>
</evidence>
<feature type="compositionally biased region" description="Polar residues" evidence="1">
    <location>
        <begin position="901"/>
        <end position="916"/>
    </location>
</feature>
<dbReference type="AlphaFoldDB" id="R0JTC9"/>
<name>R0JTC9_ANAPL</name>
<feature type="compositionally biased region" description="Basic and acidic residues" evidence="1">
    <location>
        <begin position="73"/>
        <end position="83"/>
    </location>
</feature>
<feature type="region of interest" description="Disordered" evidence="1">
    <location>
        <begin position="861"/>
        <end position="916"/>
    </location>
</feature>
<accession>R0JTC9</accession>
<feature type="region of interest" description="Disordered" evidence="1">
    <location>
        <begin position="752"/>
        <end position="789"/>
    </location>
</feature>
<proteinExistence type="predicted"/>
<gene>
    <name evidence="2" type="ORF">Anapl_00725</name>
</gene>
<reference evidence="3" key="1">
    <citation type="journal article" date="2013" name="Nat. Genet.">
        <title>The duck genome and transcriptome provide insight into an avian influenza virus reservoir species.</title>
        <authorList>
            <person name="Huang Y."/>
            <person name="Li Y."/>
            <person name="Burt D.W."/>
            <person name="Chen H."/>
            <person name="Zhang Y."/>
            <person name="Qian W."/>
            <person name="Kim H."/>
            <person name="Gan S."/>
            <person name="Zhao Y."/>
            <person name="Li J."/>
            <person name="Yi K."/>
            <person name="Feng H."/>
            <person name="Zhu P."/>
            <person name="Li B."/>
            <person name="Liu Q."/>
            <person name="Fairley S."/>
            <person name="Magor K.E."/>
            <person name="Du Z."/>
            <person name="Hu X."/>
            <person name="Goodman L."/>
            <person name="Tafer H."/>
            <person name="Vignal A."/>
            <person name="Lee T."/>
            <person name="Kim K.W."/>
            <person name="Sheng Z."/>
            <person name="An Y."/>
            <person name="Searle S."/>
            <person name="Herrero J."/>
            <person name="Groenen M.A."/>
            <person name="Crooijmans R.P."/>
            <person name="Faraut T."/>
            <person name="Cai Q."/>
            <person name="Webster R.G."/>
            <person name="Aldridge J.R."/>
            <person name="Warren W.C."/>
            <person name="Bartschat S."/>
            <person name="Kehr S."/>
            <person name="Marz M."/>
            <person name="Stadler P.F."/>
            <person name="Smith J."/>
            <person name="Kraus R.H."/>
            <person name="Zhao Y."/>
            <person name="Ren L."/>
            <person name="Fei J."/>
            <person name="Morisson M."/>
            <person name="Kaiser P."/>
            <person name="Griffin D.K."/>
            <person name="Rao M."/>
            <person name="Pitel F."/>
            <person name="Wang J."/>
            <person name="Li N."/>
        </authorList>
    </citation>
    <scope>NUCLEOTIDE SEQUENCE [LARGE SCALE GENOMIC DNA]</scope>
</reference>
<feature type="region of interest" description="Disordered" evidence="1">
    <location>
        <begin position="73"/>
        <end position="95"/>
    </location>
</feature>
<protein>
    <submittedName>
        <fullName evidence="2">Uncharacterized protein</fullName>
    </submittedName>
</protein>
<sequence length="930" mass="101832">MCQQAAPPARTISPLVAGERQKTQQVVVRRHKTTTMPWQKPYRWSAAVPSSSLGPATYNNTNLSTAVPLKTHTTCELEREPPRPSKSLGAQGTRRGQRKILVPCPAFAQSDVGTRTSFTSLGMRNIVHNCISTSRFTSRRKLLCGYAGVTESIQHRILRPSGVLLLRGCQTKPSPSVRAVLCTDRANHLPASLAGSKAGFAGHTWDLCLPVADPRLYLTAEPAAQHITGLLAASTEIPAVTDKATREELCKPAAEPCCKPSIRASDDVPGGGPRGLLSKHQEHLCSHTQHRSHSVLLHTSFFQVPEPITGKDHSPASPRPQCRDDPSRRQPGTEQRLGWHHRAQPCFSAHQGAHTATTSPSHSVLVRTAAIQWLSKHRSVRIARGAGVNQPHAAPTEGCRWMLRAPGLFCVPLRDFQRTSLQILRNPLVKQSQEDVWKRNCQVTSSKPSVEGGRGIPSQQNPPAPVLQLLHHASRPPQQHRSRSTGRSRRRAEDFLTSAIPREQLLVREQAARQHHQPGAESMNEPTVVRADFRHINSVNEADHKLRCLLSPSVLVTKLDNGSELRHRAKQPNPRSPALTKSLAFNPAWKKKKNQVEGAFSEQGPQRKETPPPLHIKQEIAAEDFPQAALGQGRREAAARRVSASRPEELQPYRRHTGRGSHSSAPLQDRLLLALYHPGARQQRRCLPPWLQSAKSVFQALVINAALALEIRHRNHFASSRLHPAVPLSQAPTKGLCREVLLGAGAIPGRAAFHPPELETSGSKRRAAPGPAASLQASGCQTEPALPTPAPGEERVLRLCYLHTHTVPAPTASAPTEDVIFHPNTGVYKLDVFASFGDVGGMAGFVPVLFVLEKHLQNRLTRTKNPPETQKELEHNAAVSPSAAPLPRASTHRRERFAKQLRSQAESQRTALKNLPSATQLPAASLSIFA</sequence>
<feature type="region of interest" description="Disordered" evidence="1">
    <location>
        <begin position="443"/>
        <end position="464"/>
    </location>
</feature>
<feature type="region of interest" description="Disordered" evidence="1">
    <location>
        <begin position="630"/>
        <end position="665"/>
    </location>
</feature>
<dbReference type="Proteomes" id="UP000296049">
    <property type="component" value="Unassembled WGS sequence"/>
</dbReference>
<feature type="region of interest" description="Disordered" evidence="1">
    <location>
        <begin position="306"/>
        <end position="337"/>
    </location>
</feature>
<keyword evidence="3" id="KW-1185">Reference proteome</keyword>
<evidence type="ECO:0000313" key="2">
    <source>
        <dbReference type="EMBL" id="EOB00412.1"/>
    </source>
</evidence>
<evidence type="ECO:0000256" key="1">
    <source>
        <dbReference type="SAM" id="MobiDB-lite"/>
    </source>
</evidence>
<organism evidence="2 3">
    <name type="scientific">Anas platyrhynchos</name>
    <name type="common">Mallard</name>
    <name type="synonym">Anas boschas</name>
    <dbReference type="NCBI Taxonomy" id="8839"/>
    <lineage>
        <taxon>Eukaryota</taxon>
        <taxon>Metazoa</taxon>
        <taxon>Chordata</taxon>
        <taxon>Craniata</taxon>
        <taxon>Vertebrata</taxon>
        <taxon>Euteleostomi</taxon>
        <taxon>Archelosauria</taxon>
        <taxon>Archosauria</taxon>
        <taxon>Dinosauria</taxon>
        <taxon>Saurischia</taxon>
        <taxon>Theropoda</taxon>
        <taxon>Coelurosauria</taxon>
        <taxon>Aves</taxon>
        <taxon>Neognathae</taxon>
        <taxon>Galloanserae</taxon>
        <taxon>Anseriformes</taxon>
        <taxon>Anatidae</taxon>
        <taxon>Anatinae</taxon>
        <taxon>Anas</taxon>
    </lineage>
</organism>
<dbReference type="EMBL" id="KB743197">
    <property type="protein sequence ID" value="EOB00412.1"/>
    <property type="molecule type" value="Genomic_DNA"/>
</dbReference>
<feature type="region of interest" description="Disordered" evidence="1">
    <location>
        <begin position="563"/>
        <end position="612"/>
    </location>
</feature>